<reference evidence="2 3" key="1">
    <citation type="submission" date="2024-09" db="EMBL/GenBank/DDBJ databases">
        <authorList>
            <person name="Sun Q."/>
            <person name="Mori K."/>
        </authorList>
    </citation>
    <scope>NUCLEOTIDE SEQUENCE [LARGE SCALE GENOMIC DNA]</scope>
    <source>
        <strain evidence="2 3">CCM 7904</strain>
    </source>
</reference>
<evidence type="ECO:0000313" key="3">
    <source>
        <dbReference type="Proteomes" id="UP001589795"/>
    </source>
</evidence>
<sequence>ARHQQRSDQNGGGQFLMTPRGAIDRGINFYNHQRPHTAHSGRPPAVVYFNNIETDQYAQAAA</sequence>
<protein>
    <recommendedName>
        <fullName evidence="4">Transposase</fullName>
    </recommendedName>
</protein>
<feature type="region of interest" description="Disordered" evidence="1">
    <location>
        <begin position="1"/>
        <end position="20"/>
    </location>
</feature>
<proteinExistence type="predicted"/>
<evidence type="ECO:0000313" key="2">
    <source>
        <dbReference type="EMBL" id="MFC0202588.1"/>
    </source>
</evidence>
<dbReference type="RefSeq" id="WP_378927343.1">
    <property type="nucleotide sequence ID" value="NZ_JBHLWQ010000198.1"/>
</dbReference>
<organism evidence="2 3">
    <name type="scientific">Paracoccus rhizosphaerae</name>
    <dbReference type="NCBI Taxonomy" id="1133347"/>
    <lineage>
        <taxon>Bacteria</taxon>
        <taxon>Pseudomonadati</taxon>
        <taxon>Pseudomonadota</taxon>
        <taxon>Alphaproteobacteria</taxon>
        <taxon>Rhodobacterales</taxon>
        <taxon>Paracoccaceae</taxon>
        <taxon>Paracoccus</taxon>
    </lineage>
</organism>
<name>A0ABV6CPC1_9RHOB</name>
<accession>A0ABV6CPC1</accession>
<feature type="non-terminal residue" evidence="2">
    <location>
        <position position="1"/>
    </location>
</feature>
<dbReference type="Proteomes" id="UP001589795">
    <property type="component" value="Unassembled WGS sequence"/>
</dbReference>
<dbReference type="EMBL" id="JBHLWQ010000198">
    <property type="protein sequence ID" value="MFC0202588.1"/>
    <property type="molecule type" value="Genomic_DNA"/>
</dbReference>
<evidence type="ECO:0000256" key="1">
    <source>
        <dbReference type="SAM" id="MobiDB-lite"/>
    </source>
</evidence>
<evidence type="ECO:0008006" key="4">
    <source>
        <dbReference type="Google" id="ProtNLM"/>
    </source>
</evidence>
<gene>
    <name evidence="2" type="ORF">ACFFIZ_20315</name>
</gene>
<keyword evidence="3" id="KW-1185">Reference proteome</keyword>
<comment type="caution">
    <text evidence="2">The sequence shown here is derived from an EMBL/GenBank/DDBJ whole genome shotgun (WGS) entry which is preliminary data.</text>
</comment>